<organism evidence="1 2">
    <name type="scientific">Gordonibacter pamelaeae 7-10-1-b</name>
    <dbReference type="NCBI Taxonomy" id="657308"/>
    <lineage>
        <taxon>Bacteria</taxon>
        <taxon>Bacillati</taxon>
        <taxon>Actinomycetota</taxon>
        <taxon>Coriobacteriia</taxon>
        <taxon>Eggerthellales</taxon>
        <taxon>Eggerthellaceae</taxon>
        <taxon>Gordonibacter</taxon>
    </lineage>
</organism>
<name>D6EBC4_9ACTN</name>
<evidence type="ECO:0000313" key="2">
    <source>
        <dbReference type="Proteomes" id="UP000008805"/>
    </source>
</evidence>
<dbReference type="EMBL" id="FP929047">
    <property type="protein sequence ID" value="CBL05021.1"/>
    <property type="molecule type" value="Genomic_DNA"/>
</dbReference>
<dbReference type="Proteomes" id="UP000008805">
    <property type="component" value="Chromosome"/>
</dbReference>
<proteinExistence type="predicted"/>
<reference evidence="1 2" key="2">
    <citation type="submission" date="2010-03" db="EMBL/GenBank/DDBJ databases">
        <authorList>
            <person name="Pajon A."/>
        </authorList>
    </citation>
    <scope>NUCLEOTIDE SEQUENCE [LARGE SCALE GENOMIC DNA]</scope>
    <source>
        <strain evidence="2">7-10-1-b</strain>
    </source>
</reference>
<accession>D6EBC4</accession>
<dbReference type="AlphaFoldDB" id="D6EBC4"/>
<evidence type="ECO:0000313" key="1">
    <source>
        <dbReference type="EMBL" id="CBL05021.1"/>
    </source>
</evidence>
<dbReference type="KEGG" id="gpa:GPA_31710"/>
<protein>
    <submittedName>
        <fullName evidence="1">Uncharacterized protein</fullName>
    </submittedName>
</protein>
<reference evidence="1 2" key="1">
    <citation type="submission" date="2010-03" db="EMBL/GenBank/DDBJ databases">
        <title>The genome sequence of Gordonibacter pamelaeae 7-10-1-bT.</title>
        <authorList>
            <consortium name="metaHIT consortium -- http://www.metahit.eu/"/>
            <person name="Pajon A."/>
            <person name="Turner K."/>
            <person name="Parkhill J."/>
            <person name="Timmis K."/>
            <person name="Oxley A."/>
            <person name="Wurdemann D."/>
        </authorList>
    </citation>
    <scope>NUCLEOTIDE SEQUENCE [LARGE SCALE GENOMIC DNA]</scope>
    <source>
        <strain evidence="2">7-10-1-b</strain>
    </source>
</reference>
<keyword evidence="2" id="KW-1185">Reference proteome</keyword>
<dbReference type="HOGENOM" id="CLU_3414724_0_0_11"/>
<sequence length="27" mass="2941">MKSSFVEMMFLGCRFYHSAAGATRAAA</sequence>
<gene>
    <name evidence="1" type="ORF">GPA_31710</name>
</gene>